<feature type="compositionally biased region" description="Basic and acidic residues" evidence="4">
    <location>
        <begin position="300"/>
        <end position="312"/>
    </location>
</feature>
<comment type="caution">
    <text evidence="3">Lacks conserved residue(s) required for the propagation of feature annotation.</text>
</comment>
<dbReference type="OrthoDB" id="47276at2759"/>
<gene>
    <name evidence="5" type="ORF">H5410_053110</name>
</gene>
<feature type="region of interest" description="VHIID" evidence="3">
    <location>
        <begin position="461"/>
        <end position="526"/>
    </location>
</feature>
<feature type="region of interest" description="Disordered" evidence="4">
    <location>
        <begin position="276"/>
        <end position="320"/>
    </location>
</feature>
<sequence>MDPRFNRFPTTVNGFNLENQSLLSFSDNWKNNEPIVGAIYPDQKIVNVPRFENSFVQHNVASLSNDPSTTSNIAVTSEIGTEDEYNEDFDFSDTVLSYINQMLMEEDMEDKTHMLQESLELQAKERSFYEALGKKYPPSPQQNLSITDQNGEIPDDYYSGSLYSSTIDSSGYLIDPRLASISNDHNYSYEQGLFICNGPYSSISSSNSIKNLVDGFLDSPVSPLHIPDIYNDSHPIWNFRKGVEEARKFLPTNNKLLDNVVINDLLPQEKRGESGFAAAQVEKRDVGATSPTGPRGTKNPHRDDRDLEERSSKQAAVYTESTVRSDEFDVILLHSMGDGREALTAYRESLKNARTKPTVQSKGFAVGKGGRGKKQSGKKEVIDLRSLLINCAQAVAADDCRSATELLKQVRLHSSPFGDGNQRLAHCFADGLEARLAGTGSQIYKALVNKRTSAADFLKAYHLYLASCPFRKMSGFTSNKTIIRKSKNATRVHVIDFGILYGFQWPTLIQRIAAREGGPPNLRITGIEFPQPGFRPAERIEETGRRLSDYARSFNVPFEYQAIAKKWETIKLEDLKLEKDEYLVVNCLYRFKNLHDETVLSDSSRTLVLNLIREINPDIFIHGIVNGAYSAPFFVTRFREVLFHFSALFDMLEANVPREFPERMLIEREIFGREALNVIACEGWERVERPETYKQWQVRHLRARFTQTPFEQEEIMNIAVEKVSGKLILDIAHTSDTKVMLLLNTLDNDDEVKWLADSHFQ</sequence>
<evidence type="ECO:0000256" key="1">
    <source>
        <dbReference type="ARBA" id="ARBA00023015"/>
    </source>
</evidence>
<evidence type="ECO:0000256" key="3">
    <source>
        <dbReference type="PROSITE-ProRule" id="PRU01191"/>
    </source>
</evidence>
<evidence type="ECO:0000313" key="6">
    <source>
        <dbReference type="Proteomes" id="UP000824120"/>
    </source>
</evidence>
<dbReference type="Pfam" id="PF03514">
    <property type="entry name" value="GRAS"/>
    <property type="match status" value="1"/>
</dbReference>
<proteinExistence type="inferred from homology"/>
<evidence type="ECO:0008006" key="7">
    <source>
        <dbReference type="Google" id="ProtNLM"/>
    </source>
</evidence>
<keyword evidence="2" id="KW-0804">Transcription</keyword>
<keyword evidence="1" id="KW-0805">Transcription regulation</keyword>
<feature type="region of interest" description="SAW" evidence="3">
    <location>
        <begin position="680"/>
        <end position="761"/>
    </location>
</feature>
<reference evidence="5 6" key="1">
    <citation type="submission" date="2020-09" db="EMBL/GenBank/DDBJ databases">
        <title>De no assembly of potato wild relative species, Solanum commersonii.</title>
        <authorList>
            <person name="Cho K."/>
        </authorList>
    </citation>
    <scope>NUCLEOTIDE SEQUENCE [LARGE SCALE GENOMIC DNA]</scope>
    <source>
        <strain evidence="5">LZ3.2</strain>
        <tissue evidence="5">Leaf</tissue>
    </source>
</reference>
<dbReference type="EMBL" id="JACXVP010000010">
    <property type="protein sequence ID" value="KAG5582483.1"/>
    <property type="molecule type" value="Genomic_DNA"/>
</dbReference>
<protein>
    <recommendedName>
        <fullName evidence="7">Scarecrow-like protein 9</fullName>
    </recommendedName>
</protein>
<dbReference type="PANTHER" id="PTHR31636">
    <property type="entry name" value="OSJNBA0084A10.13 PROTEIN-RELATED"/>
    <property type="match status" value="1"/>
</dbReference>
<name>A0A9J5X2Y2_SOLCO</name>
<evidence type="ECO:0000313" key="5">
    <source>
        <dbReference type="EMBL" id="KAG5582483.1"/>
    </source>
</evidence>
<keyword evidence="6" id="KW-1185">Reference proteome</keyword>
<feature type="short sequence motif" description="VHIID" evidence="3">
    <location>
        <begin position="492"/>
        <end position="496"/>
    </location>
</feature>
<evidence type="ECO:0000256" key="2">
    <source>
        <dbReference type="ARBA" id="ARBA00023163"/>
    </source>
</evidence>
<dbReference type="Proteomes" id="UP000824120">
    <property type="component" value="Chromosome 10"/>
</dbReference>
<dbReference type="PROSITE" id="PS50985">
    <property type="entry name" value="GRAS"/>
    <property type="match status" value="1"/>
</dbReference>
<feature type="region of interest" description="Leucine repeat I (LRI)" evidence="3">
    <location>
        <begin position="382"/>
        <end position="442"/>
    </location>
</feature>
<dbReference type="AlphaFoldDB" id="A0A9J5X2Y2"/>
<accession>A0A9J5X2Y2</accession>
<comment type="similarity">
    <text evidence="3">Belongs to the GRAS family.</text>
</comment>
<dbReference type="InterPro" id="IPR005202">
    <property type="entry name" value="TF_GRAS"/>
</dbReference>
<evidence type="ECO:0000256" key="4">
    <source>
        <dbReference type="SAM" id="MobiDB-lite"/>
    </source>
</evidence>
<feature type="region of interest" description="Leucine repeat II (LRII)" evidence="3">
    <location>
        <begin position="542"/>
        <end position="574"/>
    </location>
</feature>
<comment type="caution">
    <text evidence="5">The sequence shown here is derived from an EMBL/GenBank/DDBJ whole genome shotgun (WGS) entry which is preliminary data.</text>
</comment>
<organism evidence="5 6">
    <name type="scientific">Solanum commersonii</name>
    <name type="common">Commerson's wild potato</name>
    <name type="synonym">Commerson's nightshade</name>
    <dbReference type="NCBI Taxonomy" id="4109"/>
    <lineage>
        <taxon>Eukaryota</taxon>
        <taxon>Viridiplantae</taxon>
        <taxon>Streptophyta</taxon>
        <taxon>Embryophyta</taxon>
        <taxon>Tracheophyta</taxon>
        <taxon>Spermatophyta</taxon>
        <taxon>Magnoliopsida</taxon>
        <taxon>eudicotyledons</taxon>
        <taxon>Gunneridae</taxon>
        <taxon>Pentapetalae</taxon>
        <taxon>asterids</taxon>
        <taxon>lamiids</taxon>
        <taxon>Solanales</taxon>
        <taxon>Solanaceae</taxon>
        <taxon>Solanoideae</taxon>
        <taxon>Solaneae</taxon>
        <taxon>Solanum</taxon>
    </lineage>
</organism>